<dbReference type="RefSeq" id="WP_132013927.1">
    <property type="nucleotide sequence ID" value="NZ_SLUN01000008.1"/>
</dbReference>
<evidence type="ECO:0000313" key="3">
    <source>
        <dbReference type="Proteomes" id="UP000295008"/>
    </source>
</evidence>
<dbReference type="EMBL" id="SLUN01000008">
    <property type="protein sequence ID" value="TCL70963.1"/>
    <property type="molecule type" value="Genomic_DNA"/>
</dbReference>
<reference evidence="2 3" key="1">
    <citation type="submission" date="2019-03" db="EMBL/GenBank/DDBJ databases">
        <title>Genomic Encyclopedia of Type Strains, Phase IV (KMG-IV): sequencing the most valuable type-strain genomes for metagenomic binning, comparative biology and taxonomic classification.</title>
        <authorList>
            <person name="Goeker M."/>
        </authorList>
    </citation>
    <scope>NUCLEOTIDE SEQUENCE [LARGE SCALE GENOMIC DNA]</scope>
    <source>
        <strain evidence="2 3">LX-B</strain>
    </source>
</reference>
<dbReference type="Proteomes" id="UP000295008">
    <property type="component" value="Unassembled WGS sequence"/>
</dbReference>
<accession>A0A4R1RW95</accession>
<name>A0A4R1RW95_HYDET</name>
<sequence length="64" mass="7059">MNRIKCNVSSCKYNDDGSVCQADQIKVKNNFGSTDNMEIGSLEGRSEARTSMETCCETFAPKSK</sequence>
<comment type="caution">
    <text evidence="2">The sequence shown here is derived from an EMBL/GenBank/DDBJ whole genome shotgun (WGS) entry which is preliminary data.</text>
</comment>
<organism evidence="2 3">
    <name type="scientific">Hydrogenispora ethanolica</name>
    <dbReference type="NCBI Taxonomy" id="1082276"/>
    <lineage>
        <taxon>Bacteria</taxon>
        <taxon>Bacillati</taxon>
        <taxon>Bacillota</taxon>
        <taxon>Hydrogenispora</taxon>
    </lineage>
</organism>
<feature type="domain" description="DUF1540" evidence="1">
    <location>
        <begin position="4"/>
        <end position="59"/>
    </location>
</feature>
<evidence type="ECO:0000259" key="1">
    <source>
        <dbReference type="Pfam" id="PF07561"/>
    </source>
</evidence>
<protein>
    <submittedName>
        <fullName evidence="2">Uncharacterized protein DUF1540</fullName>
    </submittedName>
</protein>
<proteinExistence type="predicted"/>
<evidence type="ECO:0000313" key="2">
    <source>
        <dbReference type="EMBL" id="TCL70963.1"/>
    </source>
</evidence>
<dbReference type="Pfam" id="PF07561">
    <property type="entry name" value="DUF1540"/>
    <property type="match status" value="1"/>
</dbReference>
<dbReference type="AlphaFoldDB" id="A0A4R1RW95"/>
<dbReference type="InterPro" id="IPR011437">
    <property type="entry name" value="DUF1540"/>
</dbReference>
<gene>
    <name evidence="2" type="ORF">EDC14_1008110</name>
</gene>
<keyword evidence="3" id="KW-1185">Reference proteome</keyword>
<dbReference type="OrthoDB" id="1684758at2"/>